<dbReference type="FunCoup" id="B3S9K8">
    <property type="interactions" value="187"/>
</dbReference>
<keyword evidence="7" id="KW-0807">Transducer</keyword>
<keyword evidence="5 8" id="KW-1133">Transmembrane helix</keyword>
<dbReference type="PROSITE" id="PS00237">
    <property type="entry name" value="G_PROTEIN_RECEP_F1_1"/>
    <property type="match status" value="1"/>
</dbReference>
<sequence>MSLVTDCQPLPDQFTLSTCTDILSHTLLRVFIWMIGVISAIGNFIAIIWHTKSMTKEFQVVKTLLINLSIADFTMGIYLINIASANIYFAGIYSEYLETWLRSPFCSIASSLITLSSFMSTVILFLISLDRYWGLVYMFDNYRLSYRFVVISLSLSWVLSIIYIGLPVIYSINQPSQYRFHGTNGACIPGNLSNTYFLIWLIFYCAFTFVIWITISMMYIAMIVTLTRIRKQANRQISSVEKIIQAKMIAIVITDLICWMPLYIVLLRFLFGYGLDTHSLPFIAVLSLPVNSCINPIFYTIFTRTFLNKANNMIRQLRNILTLCQVYLYQCHSNSSSQSFGRYKIFYNAIKFH</sequence>
<evidence type="ECO:0000256" key="4">
    <source>
        <dbReference type="ARBA" id="ARBA00022737"/>
    </source>
</evidence>
<dbReference type="PROSITE" id="PS50262">
    <property type="entry name" value="G_PROTEIN_RECEP_F1_2"/>
    <property type="match status" value="1"/>
</dbReference>
<dbReference type="InterPro" id="IPR017452">
    <property type="entry name" value="GPCR_Rhodpsn_7TM"/>
</dbReference>
<dbReference type="FunFam" id="1.20.1070.10:FF:000263">
    <property type="entry name" value="G-protein coupled receptor GRL101-like protein"/>
    <property type="match status" value="1"/>
</dbReference>
<gene>
    <name evidence="10" type="ORF">TRIADDRAFT_31783</name>
</gene>
<feature type="transmembrane region" description="Helical" evidence="8">
    <location>
        <begin position="30"/>
        <end position="51"/>
    </location>
</feature>
<dbReference type="OMA" id="WITISMM"/>
<keyword evidence="4" id="KW-0677">Repeat</keyword>
<dbReference type="CDD" id="cd14980">
    <property type="entry name" value="7tmA_Glycoprotein_LRR_R-like"/>
    <property type="match status" value="1"/>
</dbReference>
<feature type="transmembrane region" description="Helical" evidence="8">
    <location>
        <begin position="198"/>
        <end position="227"/>
    </location>
</feature>
<dbReference type="Pfam" id="PF00001">
    <property type="entry name" value="7tm_1"/>
    <property type="match status" value="1"/>
</dbReference>
<dbReference type="EMBL" id="DS985259">
    <property type="protein sequence ID" value="EDV20492.1"/>
    <property type="molecule type" value="Genomic_DNA"/>
</dbReference>
<name>B3S9K8_TRIAD</name>
<dbReference type="GO" id="GO:0009755">
    <property type="term" value="P:hormone-mediated signaling pathway"/>
    <property type="evidence" value="ECO:0000318"/>
    <property type="project" value="GO_Central"/>
</dbReference>
<dbReference type="GO" id="GO:0005886">
    <property type="term" value="C:plasma membrane"/>
    <property type="evidence" value="ECO:0000318"/>
    <property type="project" value="GO_Central"/>
</dbReference>
<evidence type="ECO:0000256" key="3">
    <source>
        <dbReference type="ARBA" id="ARBA00022692"/>
    </source>
</evidence>
<evidence type="ECO:0000256" key="2">
    <source>
        <dbReference type="ARBA" id="ARBA00022614"/>
    </source>
</evidence>
<dbReference type="HOGENOM" id="CLU_006130_0_1_1"/>
<dbReference type="KEGG" id="tad:TRIADDRAFT_31783"/>
<keyword evidence="3 7" id="KW-0812">Transmembrane</keyword>
<accession>B3S9K8</accession>
<dbReference type="OrthoDB" id="6088892at2759"/>
<keyword evidence="11" id="KW-1185">Reference proteome</keyword>
<comment type="similarity">
    <text evidence="7">Belongs to the G-protein coupled receptor 1 family.</text>
</comment>
<reference evidence="10 11" key="1">
    <citation type="journal article" date="2008" name="Nature">
        <title>The Trichoplax genome and the nature of placozoans.</title>
        <authorList>
            <person name="Srivastava M."/>
            <person name="Begovic E."/>
            <person name="Chapman J."/>
            <person name="Putnam N.H."/>
            <person name="Hellsten U."/>
            <person name="Kawashima T."/>
            <person name="Kuo A."/>
            <person name="Mitros T."/>
            <person name="Salamov A."/>
            <person name="Carpenter M.L."/>
            <person name="Signorovitch A.Y."/>
            <person name="Moreno M.A."/>
            <person name="Kamm K."/>
            <person name="Grimwood J."/>
            <person name="Schmutz J."/>
            <person name="Shapiro H."/>
            <person name="Grigoriev I.V."/>
            <person name="Buss L.W."/>
            <person name="Schierwater B."/>
            <person name="Dellaporta S.L."/>
            <person name="Rokhsar D.S."/>
        </authorList>
    </citation>
    <scope>NUCLEOTIDE SEQUENCE [LARGE SCALE GENOMIC DNA]</scope>
    <source>
        <strain evidence="10 11">Grell-BS-1999</strain>
    </source>
</reference>
<comment type="subcellular location">
    <subcellularLocation>
        <location evidence="1">Membrane</location>
    </subcellularLocation>
</comment>
<evidence type="ECO:0000313" key="11">
    <source>
        <dbReference type="Proteomes" id="UP000009022"/>
    </source>
</evidence>
<evidence type="ECO:0000313" key="10">
    <source>
        <dbReference type="EMBL" id="EDV20492.1"/>
    </source>
</evidence>
<protein>
    <recommendedName>
        <fullName evidence="9">G-protein coupled receptors family 1 profile domain-containing protein</fullName>
    </recommendedName>
</protein>
<proteinExistence type="inferred from homology"/>
<evidence type="ECO:0000256" key="8">
    <source>
        <dbReference type="SAM" id="Phobius"/>
    </source>
</evidence>
<evidence type="ECO:0000256" key="5">
    <source>
        <dbReference type="ARBA" id="ARBA00022989"/>
    </source>
</evidence>
<dbReference type="Proteomes" id="UP000009022">
    <property type="component" value="Unassembled WGS sequence"/>
</dbReference>
<keyword evidence="6 8" id="KW-0472">Membrane</keyword>
<dbReference type="RefSeq" id="XP_002116918.1">
    <property type="nucleotide sequence ID" value="XM_002116882.1"/>
</dbReference>
<evidence type="ECO:0000256" key="6">
    <source>
        <dbReference type="ARBA" id="ARBA00023136"/>
    </source>
</evidence>
<dbReference type="eggNOG" id="KOG2087">
    <property type="taxonomic scope" value="Eukaryota"/>
</dbReference>
<feature type="transmembrane region" description="Helical" evidence="8">
    <location>
        <begin position="108"/>
        <end position="127"/>
    </location>
</feature>
<dbReference type="PRINTS" id="PR00237">
    <property type="entry name" value="GPCRRHODOPSN"/>
</dbReference>
<dbReference type="Gene3D" id="1.20.1070.10">
    <property type="entry name" value="Rhodopsin 7-helix transmembrane proteins"/>
    <property type="match status" value="1"/>
</dbReference>
<evidence type="ECO:0000256" key="1">
    <source>
        <dbReference type="ARBA" id="ARBA00004370"/>
    </source>
</evidence>
<dbReference type="SUPFAM" id="SSF81321">
    <property type="entry name" value="Family A G protein-coupled receptor-like"/>
    <property type="match status" value="1"/>
</dbReference>
<keyword evidence="7" id="KW-0675">Receptor</keyword>
<dbReference type="PhylomeDB" id="B3S9K8"/>
<dbReference type="AlphaFoldDB" id="B3S9K8"/>
<dbReference type="InterPro" id="IPR000276">
    <property type="entry name" value="GPCR_Rhodpsn"/>
</dbReference>
<dbReference type="CTD" id="6758131"/>
<dbReference type="GO" id="GO:0007189">
    <property type="term" value="P:adenylate cyclase-activating G protein-coupled receptor signaling pathway"/>
    <property type="evidence" value="ECO:0000318"/>
    <property type="project" value="GO_Central"/>
</dbReference>
<evidence type="ECO:0000256" key="7">
    <source>
        <dbReference type="RuleBase" id="RU000688"/>
    </source>
</evidence>
<feature type="transmembrane region" description="Helical" evidence="8">
    <location>
        <begin position="248"/>
        <end position="271"/>
    </location>
</feature>
<dbReference type="PANTHER" id="PTHR24372">
    <property type="entry name" value="GLYCOPROTEIN HORMONE RECEPTOR"/>
    <property type="match status" value="1"/>
</dbReference>
<feature type="transmembrane region" description="Helical" evidence="8">
    <location>
        <begin position="148"/>
        <end position="170"/>
    </location>
</feature>
<keyword evidence="7" id="KW-0297">G-protein coupled receptor</keyword>
<dbReference type="GeneID" id="6758131"/>
<dbReference type="PANTHER" id="PTHR24372:SF77">
    <property type="entry name" value="G-PROTEIN COUPLED RECEPTORS FAMILY 1 PROFILE DOMAIN-CONTAINING PROTEIN"/>
    <property type="match status" value="1"/>
</dbReference>
<organism evidence="10 11">
    <name type="scientific">Trichoplax adhaerens</name>
    <name type="common">Trichoplax reptans</name>
    <dbReference type="NCBI Taxonomy" id="10228"/>
    <lineage>
        <taxon>Eukaryota</taxon>
        <taxon>Metazoa</taxon>
        <taxon>Placozoa</taxon>
        <taxon>Uniplacotomia</taxon>
        <taxon>Trichoplacea</taxon>
        <taxon>Trichoplacidae</taxon>
        <taxon>Trichoplax</taxon>
    </lineage>
</organism>
<feature type="transmembrane region" description="Helical" evidence="8">
    <location>
        <begin position="283"/>
        <end position="307"/>
    </location>
</feature>
<keyword evidence="2" id="KW-0433">Leucine-rich repeat</keyword>
<feature type="domain" description="G-protein coupled receptors family 1 profile" evidence="9">
    <location>
        <begin position="42"/>
        <end position="299"/>
    </location>
</feature>
<feature type="transmembrane region" description="Helical" evidence="8">
    <location>
        <begin position="63"/>
        <end position="88"/>
    </location>
</feature>
<evidence type="ECO:0000259" key="9">
    <source>
        <dbReference type="PROSITE" id="PS50262"/>
    </source>
</evidence>
<dbReference type="GO" id="GO:0008528">
    <property type="term" value="F:G protein-coupled peptide receptor activity"/>
    <property type="evidence" value="ECO:0000318"/>
    <property type="project" value="GO_Central"/>
</dbReference>
<dbReference type="InParanoid" id="B3S9K8"/>